<name>A0ABZ2R6X4_9MICC</name>
<dbReference type="EMBL" id="CP148033">
    <property type="protein sequence ID" value="WXK93877.1"/>
    <property type="molecule type" value="Genomic_DNA"/>
</dbReference>
<reference evidence="1 2" key="1">
    <citation type="submission" date="2024-03" db="EMBL/GenBank/DDBJ databases">
        <title>Rhodococcus navarretei sp. nov. and Pseudarthrobacter quantumdoti sp. nov., two new species with the ability to biosynthesize Quantum Dots isolated from soil samples at Union Glacier, Antarctica.</title>
        <authorList>
            <person name="Vargas M."/>
        </authorList>
    </citation>
    <scope>NUCLEOTIDE SEQUENCE [LARGE SCALE GENOMIC DNA]</scope>
    <source>
        <strain evidence="1 2">RC-2-3</strain>
    </source>
</reference>
<sequence length="50" mass="5446">MEQAVRQGVQLQAGHGLRVAAFCVAEHVVPLQQLVQHDAVHEPADPHAEQ</sequence>
<proteinExistence type="predicted"/>
<gene>
    <name evidence="1" type="ORF">WHH00_03455</name>
</gene>
<dbReference type="Proteomes" id="UP001623384">
    <property type="component" value="Chromosome"/>
</dbReference>
<evidence type="ECO:0000313" key="1">
    <source>
        <dbReference type="EMBL" id="WXK93877.1"/>
    </source>
</evidence>
<accession>A0ABZ2R6X4</accession>
<evidence type="ECO:0000313" key="2">
    <source>
        <dbReference type="Proteomes" id="UP001623384"/>
    </source>
</evidence>
<organism evidence="1 2">
    <name type="scientific">Pseudarthrobacter quantipunctorum</name>
    <dbReference type="NCBI Taxonomy" id="3128980"/>
    <lineage>
        <taxon>Bacteria</taxon>
        <taxon>Bacillati</taxon>
        <taxon>Actinomycetota</taxon>
        <taxon>Actinomycetes</taxon>
        <taxon>Micrococcales</taxon>
        <taxon>Micrococcaceae</taxon>
        <taxon>Pseudarthrobacter</taxon>
    </lineage>
</organism>
<protein>
    <submittedName>
        <fullName evidence="1">Uncharacterized protein</fullName>
    </submittedName>
</protein>
<keyword evidence="2" id="KW-1185">Reference proteome</keyword>